<accession>A0A8S1A763</accession>
<organism evidence="2 3">
    <name type="scientific">Arctia plantaginis</name>
    <name type="common">Wood tiger moth</name>
    <name type="synonym">Phalaena plantaginis</name>
    <dbReference type="NCBI Taxonomy" id="874455"/>
    <lineage>
        <taxon>Eukaryota</taxon>
        <taxon>Metazoa</taxon>
        <taxon>Ecdysozoa</taxon>
        <taxon>Arthropoda</taxon>
        <taxon>Hexapoda</taxon>
        <taxon>Insecta</taxon>
        <taxon>Pterygota</taxon>
        <taxon>Neoptera</taxon>
        <taxon>Endopterygota</taxon>
        <taxon>Lepidoptera</taxon>
        <taxon>Glossata</taxon>
        <taxon>Ditrysia</taxon>
        <taxon>Noctuoidea</taxon>
        <taxon>Erebidae</taxon>
        <taxon>Arctiinae</taxon>
        <taxon>Arctia</taxon>
    </lineage>
</organism>
<dbReference type="OrthoDB" id="6618046at2759"/>
<feature type="chain" id="PRO_5035743584" evidence="1">
    <location>
        <begin position="26"/>
        <end position="147"/>
    </location>
</feature>
<evidence type="ECO:0000313" key="2">
    <source>
        <dbReference type="EMBL" id="CAB3244372.1"/>
    </source>
</evidence>
<dbReference type="InterPro" id="IPR006170">
    <property type="entry name" value="PBP/GOBP"/>
</dbReference>
<sequence length="147" mass="16967">MFSEKGVHWYFVALVLSMGRFNVKAALNSVEIEASLKAEQLFLMECLEPQGLSLEKLEESKENNPDGYYCFLDCFYKKVKVFDEQGMFNFDQAVENLKLYVKTEENFSEIKETLKNCAKINEVKIPDGYENCERAKLLDECLSQASD</sequence>
<dbReference type="InterPro" id="IPR036728">
    <property type="entry name" value="PBP_GOBP_sf"/>
</dbReference>
<reference evidence="2 3" key="1">
    <citation type="submission" date="2020-04" db="EMBL/GenBank/DDBJ databases">
        <authorList>
            <person name="Wallbank WR R."/>
            <person name="Pardo Diaz C."/>
            <person name="Kozak K."/>
            <person name="Martin S."/>
            <person name="Jiggins C."/>
            <person name="Moest M."/>
            <person name="Warren A I."/>
            <person name="Byers J.R.P. K."/>
            <person name="Montejo-Kovacevich G."/>
            <person name="Yen C E."/>
        </authorList>
    </citation>
    <scope>NUCLEOTIDE SEQUENCE [LARGE SCALE GENOMIC DNA]</scope>
</reference>
<dbReference type="EMBL" id="CADEBC010000521">
    <property type="protein sequence ID" value="CAB3244372.1"/>
    <property type="molecule type" value="Genomic_DNA"/>
</dbReference>
<dbReference type="CDD" id="cd23992">
    <property type="entry name" value="PBP_GOBP"/>
    <property type="match status" value="1"/>
</dbReference>
<comment type="caution">
    <text evidence="2">The sequence shown here is derived from an EMBL/GenBank/DDBJ whole genome shotgun (WGS) entry which is preliminary data.</text>
</comment>
<evidence type="ECO:0000313" key="3">
    <source>
        <dbReference type="Proteomes" id="UP000494106"/>
    </source>
</evidence>
<feature type="signal peptide" evidence="1">
    <location>
        <begin position="1"/>
        <end position="25"/>
    </location>
</feature>
<dbReference type="Pfam" id="PF01395">
    <property type="entry name" value="PBP_GOBP"/>
    <property type="match status" value="1"/>
</dbReference>
<dbReference type="GO" id="GO:0005549">
    <property type="term" value="F:odorant binding"/>
    <property type="evidence" value="ECO:0007669"/>
    <property type="project" value="InterPro"/>
</dbReference>
<dbReference type="Proteomes" id="UP000494106">
    <property type="component" value="Unassembled WGS sequence"/>
</dbReference>
<protein>
    <submittedName>
        <fullName evidence="2">Uncharacterized protein</fullName>
    </submittedName>
</protein>
<keyword evidence="1" id="KW-0732">Signal</keyword>
<dbReference type="AlphaFoldDB" id="A0A8S1A763"/>
<dbReference type="SUPFAM" id="SSF47565">
    <property type="entry name" value="Insect pheromone/odorant-binding proteins"/>
    <property type="match status" value="1"/>
</dbReference>
<proteinExistence type="predicted"/>
<gene>
    <name evidence="2" type="ORF">APLA_LOCUS9909</name>
</gene>
<dbReference type="SMART" id="SM00708">
    <property type="entry name" value="PhBP"/>
    <property type="match status" value="1"/>
</dbReference>
<keyword evidence="3" id="KW-1185">Reference proteome</keyword>
<name>A0A8S1A763_ARCPL</name>
<dbReference type="Gene3D" id="1.10.238.20">
    <property type="entry name" value="Pheromone/general odorant binding protein domain"/>
    <property type="match status" value="1"/>
</dbReference>
<evidence type="ECO:0000256" key="1">
    <source>
        <dbReference type="SAM" id="SignalP"/>
    </source>
</evidence>